<feature type="region of interest" description="Disordered" evidence="1">
    <location>
        <begin position="162"/>
        <end position="198"/>
    </location>
</feature>
<reference evidence="3 4" key="1">
    <citation type="journal article" date="2012" name="BMC Genomics">
        <title>Comparative genomic analysis of human infective Trypanosoma cruzi lineages with the bat-restricted subspecies T. cruzi marinkellei.</title>
        <authorList>
            <person name="Franzen O."/>
            <person name="Talavera-Lopez C."/>
            <person name="Ochaya S."/>
            <person name="Butler C.E."/>
            <person name="Messenger L.A."/>
            <person name="Lewis M.D."/>
            <person name="Llewellyn M.S."/>
            <person name="Marinkelle C.J."/>
            <person name="Tyler K.M."/>
            <person name="Miles M.A."/>
            <person name="Andersson B."/>
        </authorList>
    </citation>
    <scope>NUCLEOTIDE SEQUENCE [LARGE SCALE GENOMIC DNA]</scope>
    <source>
        <strain evidence="3 4">B7</strain>
    </source>
</reference>
<evidence type="ECO:0000313" key="3">
    <source>
        <dbReference type="EMBL" id="EKF27166.1"/>
    </source>
</evidence>
<comment type="caution">
    <text evidence="3">The sequence shown here is derived from an EMBL/GenBank/DDBJ whole genome shotgun (WGS) entry which is preliminary data.</text>
</comment>
<accession>K2MXX0</accession>
<proteinExistence type="predicted"/>
<feature type="domain" description="Trans-sialidase C-terminal" evidence="2">
    <location>
        <begin position="2"/>
        <end position="32"/>
    </location>
</feature>
<sequence length="216" mass="22779">MLHFCIGGDGRRDSGNTHVTVSNVVLYNRVLKGDELKALMKTKPDAVGTPEARVPAPKGAPQNNHASETFPQSASELVVMDEARQEGTSAPQRQHSPAQPSGNKKGRAVPMQTSSSDAIGPFTSADMGEVEEEAPISGVLAPALFPTPSVVSRQEVLETKIPVSGDRPEGGQEHSPSNAAASMMGQAGKANEGFPQNGDTDGWLRAAFHVVSWRVC</sequence>
<organism evidence="3 4">
    <name type="scientific">Trypanosoma cruzi marinkellei</name>
    <dbReference type="NCBI Taxonomy" id="85056"/>
    <lineage>
        <taxon>Eukaryota</taxon>
        <taxon>Discoba</taxon>
        <taxon>Euglenozoa</taxon>
        <taxon>Kinetoplastea</taxon>
        <taxon>Metakinetoplastina</taxon>
        <taxon>Trypanosomatida</taxon>
        <taxon>Trypanosomatidae</taxon>
        <taxon>Trypanosoma</taxon>
        <taxon>Schizotrypanum</taxon>
    </lineage>
</organism>
<evidence type="ECO:0000259" key="2">
    <source>
        <dbReference type="Pfam" id="PF22925"/>
    </source>
</evidence>
<dbReference type="AlphaFoldDB" id="K2MXX0"/>
<dbReference type="EMBL" id="AHKC01018882">
    <property type="protein sequence ID" value="EKF27166.1"/>
    <property type="molecule type" value="Genomic_DNA"/>
</dbReference>
<evidence type="ECO:0000256" key="1">
    <source>
        <dbReference type="SAM" id="MobiDB-lite"/>
    </source>
</evidence>
<evidence type="ECO:0000313" key="4">
    <source>
        <dbReference type="Proteomes" id="UP000007350"/>
    </source>
</evidence>
<dbReference type="Gene3D" id="2.60.120.200">
    <property type="match status" value="1"/>
</dbReference>
<dbReference type="InterPro" id="IPR055239">
    <property type="entry name" value="TS_C"/>
</dbReference>
<gene>
    <name evidence="3" type="ORF">MOQ_009117</name>
</gene>
<keyword evidence="4" id="KW-1185">Reference proteome</keyword>
<feature type="region of interest" description="Disordered" evidence="1">
    <location>
        <begin position="83"/>
        <end position="114"/>
    </location>
</feature>
<feature type="compositionally biased region" description="Polar residues" evidence="1">
    <location>
        <begin position="86"/>
        <end position="102"/>
    </location>
</feature>
<dbReference type="InterPro" id="IPR013320">
    <property type="entry name" value="ConA-like_dom_sf"/>
</dbReference>
<name>K2MXX0_TRYCR</name>
<dbReference type="Pfam" id="PF22925">
    <property type="entry name" value="TS_C"/>
    <property type="match status" value="1"/>
</dbReference>
<dbReference type="SUPFAM" id="SSF49899">
    <property type="entry name" value="Concanavalin A-like lectins/glucanases"/>
    <property type="match status" value="1"/>
</dbReference>
<protein>
    <submittedName>
        <fullName evidence="3">Trans-sialidase, putative</fullName>
    </submittedName>
</protein>
<dbReference type="Proteomes" id="UP000007350">
    <property type="component" value="Unassembled WGS sequence"/>
</dbReference>
<feature type="region of interest" description="Disordered" evidence="1">
    <location>
        <begin position="42"/>
        <end position="69"/>
    </location>
</feature>
<feature type="non-terminal residue" evidence="3">
    <location>
        <position position="216"/>
    </location>
</feature>